<name>A0A173RQR7_9FIRM</name>
<protein>
    <submittedName>
        <fullName evidence="2">Uncharacterized protein</fullName>
    </submittedName>
</protein>
<gene>
    <name evidence="2" type="ORF">ERS852420_00802</name>
</gene>
<keyword evidence="1" id="KW-1133">Transmembrane helix</keyword>
<evidence type="ECO:0000313" key="3">
    <source>
        <dbReference type="Proteomes" id="UP000095495"/>
    </source>
</evidence>
<evidence type="ECO:0000256" key="1">
    <source>
        <dbReference type="SAM" id="Phobius"/>
    </source>
</evidence>
<sequence>MRMTLQICLLITAVIGCMVLSIWPFIVGMIWKSVPATVVTSLIAIVFRQVMISRDASGQDTFLQIRFVASETFVAVLFIFKKKVYELY</sequence>
<reference evidence="2 3" key="1">
    <citation type="submission" date="2015-09" db="EMBL/GenBank/DDBJ databases">
        <authorList>
            <consortium name="Pathogen Informatics"/>
        </authorList>
    </citation>
    <scope>NUCLEOTIDE SEQUENCE [LARGE SCALE GENOMIC DNA]</scope>
    <source>
        <strain evidence="2 3">2789STDY5608863</strain>
    </source>
</reference>
<proteinExistence type="predicted"/>
<feature type="transmembrane region" description="Helical" evidence="1">
    <location>
        <begin position="7"/>
        <end position="27"/>
    </location>
</feature>
<dbReference type="Proteomes" id="UP000095495">
    <property type="component" value="Unassembled WGS sequence"/>
</dbReference>
<keyword evidence="1" id="KW-0812">Transmembrane</keyword>
<evidence type="ECO:0000313" key="2">
    <source>
        <dbReference type="EMBL" id="CUM80333.1"/>
    </source>
</evidence>
<organism evidence="2 3">
    <name type="scientific">Roseburia faecis</name>
    <dbReference type="NCBI Taxonomy" id="301302"/>
    <lineage>
        <taxon>Bacteria</taxon>
        <taxon>Bacillati</taxon>
        <taxon>Bacillota</taxon>
        <taxon>Clostridia</taxon>
        <taxon>Lachnospirales</taxon>
        <taxon>Lachnospiraceae</taxon>
        <taxon>Roseburia</taxon>
    </lineage>
</organism>
<keyword evidence="1" id="KW-0472">Membrane</keyword>
<dbReference type="AlphaFoldDB" id="A0A173RQR7"/>
<accession>A0A173RQR7</accession>
<dbReference type="EMBL" id="CYXV01000002">
    <property type="protein sequence ID" value="CUM80333.1"/>
    <property type="molecule type" value="Genomic_DNA"/>
</dbReference>
<feature type="transmembrane region" description="Helical" evidence="1">
    <location>
        <begin position="63"/>
        <end position="80"/>
    </location>
</feature>
<dbReference type="PROSITE" id="PS51257">
    <property type="entry name" value="PROKAR_LIPOPROTEIN"/>
    <property type="match status" value="1"/>
</dbReference>